<protein>
    <submittedName>
        <fullName evidence="1">Uncharacterized protein</fullName>
    </submittedName>
</protein>
<evidence type="ECO:0000313" key="1">
    <source>
        <dbReference type="EMBL" id="EZA62167.1"/>
    </source>
</evidence>
<sequence>MGKIYKEGIWLTHDVKQTLLELEWEVNRLERHHCEIALLPERWEKVVENGGNYFD</sequence>
<keyword evidence="2" id="KW-1185">Reference proteome</keyword>
<gene>
    <name evidence="1" type="ORF">X777_06117</name>
</gene>
<dbReference type="Proteomes" id="UP000053097">
    <property type="component" value="Unassembled WGS sequence"/>
</dbReference>
<dbReference type="AlphaFoldDB" id="A0A026X1N0"/>
<reference evidence="1 2" key="1">
    <citation type="journal article" date="2014" name="Curr. Biol.">
        <title>The genome of the clonal raider ant Cerapachys biroi.</title>
        <authorList>
            <person name="Oxley P.R."/>
            <person name="Ji L."/>
            <person name="Fetter-Pruneda I."/>
            <person name="McKenzie S.K."/>
            <person name="Li C."/>
            <person name="Hu H."/>
            <person name="Zhang G."/>
            <person name="Kronauer D.J."/>
        </authorList>
    </citation>
    <scope>NUCLEOTIDE SEQUENCE [LARGE SCALE GENOMIC DNA]</scope>
</reference>
<accession>A0A026X1N0</accession>
<organism evidence="1 2">
    <name type="scientific">Ooceraea biroi</name>
    <name type="common">Clonal raider ant</name>
    <name type="synonym">Cerapachys biroi</name>
    <dbReference type="NCBI Taxonomy" id="2015173"/>
    <lineage>
        <taxon>Eukaryota</taxon>
        <taxon>Metazoa</taxon>
        <taxon>Ecdysozoa</taxon>
        <taxon>Arthropoda</taxon>
        <taxon>Hexapoda</taxon>
        <taxon>Insecta</taxon>
        <taxon>Pterygota</taxon>
        <taxon>Neoptera</taxon>
        <taxon>Endopterygota</taxon>
        <taxon>Hymenoptera</taxon>
        <taxon>Apocrita</taxon>
        <taxon>Aculeata</taxon>
        <taxon>Formicoidea</taxon>
        <taxon>Formicidae</taxon>
        <taxon>Dorylinae</taxon>
        <taxon>Ooceraea</taxon>
    </lineage>
</organism>
<name>A0A026X1N0_OOCBI</name>
<evidence type="ECO:0000313" key="2">
    <source>
        <dbReference type="Proteomes" id="UP000053097"/>
    </source>
</evidence>
<dbReference type="EMBL" id="KK107029">
    <property type="protein sequence ID" value="EZA62167.1"/>
    <property type="molecule type" value="Genomic_DNA"/>
</dbReference>
<proteinExistence type="predicted"/>